<evidence type="ECO:0000256" key="2">
    <source>
        <dbReference type="SAM" id="SignalP"/>
    </source>
</evidence>
<accession>A0AAD9JB95</accession>
<feature type="transmembrane region" description="Helical" evidence="1">
    <location>
        <begin position="86"/>
        <end position="104"/>
    </location>
</feature>
<dbReference type="PROSITE" id="PS51257">
    <property type="entry name" value="PROKAR_LIPOPROTEIN"/>
    <property type="match status" value="1"/>
</dbReference>
<gene>
    <name evidence="3" type="ORF">LSH36_443g06014</name>
</gene>
<keyword evidence="1" id="KW-0812">Transmembrane</keyword>
<proteinExistence type="predicted"/>
<dbReference type="EMBL" id="JAODUP010000443">
    <property type="protein sequence ID" value="KAK2149654.1"/>
    <property type="molecule type" value="Genomic_DNA"/>
</dbReference>
<comment type="caution">
    <text evidence="3">The sequence shown here is derived from an EMBL/GenBank/DDBJ whole genome shotgun (WGS) entry which is preliminary data.</text>
</comment>
<keyword evidence="4" id="KW-1185">Reference proteome</keyword>
<keyword evidence="1" id="KW-0472">Membrane</keyword>
<dbReference type="Proteomes" id="UP001208570">
    <property type="component" value="Unassembled WGS sequence"/>
</dbReference>
<organism evidence="3 4">
    <name type="scientific">Paralvinella palmiformis</name>
    <dbReference type="NCBI Taxonomy" id="53620"/>
    <lineage>
        <taxon>Eukaryota</taxon>
        <taxon>Metazoa</taxon>
        <taxon>Spiralia</taxon>
        <taxon>Lophotrochozoa</taxon>
        <taxon>Annelida</taxon>
        <taxon>Polychaeta</taxon>
        <taxon>Sedentaria</taxon>
        <taxon>Canalipalpata</taxon>
        <taxon>Terebellida</taxon>
        <taxon>Terebelliformia</taxon>
        <taxon>Alvinellidae</taxon>
        <taxon>Paralvinella</taxon>
    </lineage>
</organism>
<name>A0AAD9JB95_9ANNE</name>
<dbReference type="AlphaFoldDB" id="A0AAD9JB95"/>
<feature type="chain" id="PRO_5041958690" evidence="2">
    <location>
        <begin position="21"/>
        <end position="107"/>
    </location>
</feature>
<sequence>MAKALFLFTFLAVIIACSEAMKCYDGANVGSLAQAKVKDGCGSCLSLNFGLRIYICSAVNCDLSAKFTRFGFKCCMENDLCNSAAGVGPSVVMYTLLVTVAYLLSRN</sequence>
<keyword evidence="1" id="KW-1133">Transmembrane helix</keyword>
<evidence type="ECO:0000313" key="4">
    <source>
        <dbReference type="Proteomes" id="UP001208570"/>
    </source>
</evidence>
<reference evidence="3" key="1">
    <citation type="journal article" date="2023" name="Mol. Biol. Evol.">
        <title>Third-Generation Sequencing Reveals the Adaptive Role of the Epigenome in Three Deep-Sea Polychaetes.</title>
        <authorList>
            <person name="Perez M."/>
            <person name="Aroh O."/>
            <person name="Sun Y."/>
            <person name="Lan Y."/>
            <person name="Juniper S.K."/>
            <person name="Young C.R."/>
            <person name="Angers B."/>
            <person name="Qian P.Y."/>
        </authorList>
    </citation>
    <scope>NUCLEOTIDE SEQUENCE</scope>
    <source>
        <strain evidence="3">P08H-3</strain>
    </source>
</reference>
<evidence type="ECO:0000313" key="3">
    <source>
        <dbReference type="EMBL" id="KAK2149654.1"/>
    </source>
</evidence>
<feature type="signal peptide" evidence="2">
    <location>
        <begin position="1"/>
        <end position="20"/>
    </location>
</feature>
<protein>
    <submittedName>
        <fullName evidence="3">Uncharacterized protein</fullName>
    </submittedName>
</protein>
<evidence type="ECO:0000256" key="1">
    <source>
        <dbReference type="SAM" id="Phobius"/>
    </source>
</evidence>
<keyword evidence="2" id="KW-0732">Signal</keyword>